<dbReference type="Gene3D" id="3.30.559.30">
    <property type="entry name" value="Nonribosomal peptide synthetase, condensation domain"/>
    <property type="match status" value="3"/>
</dbReference>
<evidence type="ECO:0000256" key="6">
    <source>
        <dbReference type="ARBA" id="ARBA00023194"/>
    </source>
</evidence>
<evidence type="ECO:0000256" key="4">
    <source>
        <dbReference type="ARBA" id="ARBA00022553"/>
    </source>
</evidence>
<comment type="similarity">
    <text evidence="2">Belongs to the ATP-dependent AMP-binding enzyme family.</text>
</comment>
<dbReference type="FunFam" id="1.10.1200.10:FF:000005">
    <property type="entry name" value="Nonribosomal peptide synthetase 1"/>
    <property type="match status" value="2"/>
</dbReference>
<dbReference type="Gene3D" id="2.30.38.10">
    <property type="entry name" value="Luciferase, Domain 3"/>
    <property type="match status" value="2"/>
</dbReference>
<dbReference type="Gene3D" id="3.40.50.1820">
    <property type="entry name" value="alpha/beta hydrolase"/>
    <property type="match status" value="1"/>
</dbReference>
<gene>
    <name evidence="8" type="ORF">BJP34_27455</name>
</gene>
<dbReference type="Pfam" id="PF00550">
    <property type="entry name" value="PP-binding"/>
    <property type="match status" value="2"/>
</dbReference>
<evidence type="ECO:0000256" key="2">
    <source>
        <dbReference type="ARBA" id="ARBA00006432"/>
    </source>
</evidence>
<dbReference type="Gene3D" id="3.30.300.30">
    <property type="match status" value="2"/>
</dbReference>
<dbReference type="PANTHER" id="PTHR45527">
    <property type="entry name" value="NONRIBOSOMAL PEPTIDE SYNTHETASE"/>
    <property type="match status" value="1"/>
</dbReference>
<dbReference type="PANTHER" id="PTHR45527:SF14">
    <property type="entry name" value="PLIPASTATIN SYNTHASE SUBUNIT B"/>
    <property type="match status" value="1"/>
</dbReference>
<dbReference type="GO" id="GO:0017000">
    <property type="term" value="P:antibiotic biosynthetic process"/>
    <property type="evidence" value="ECO:0007669"/>
    <property type="project" value="UniProtKB-KW"/>
</dbReference>
<keyword evidence="4" id="KW-0597">Phosphoprotein</keyword>
<dbReference type="Gene3D" id="1.10.10.1830">
    <property type="entry name" value="Non-ribosomal peptide synthase, adenylation domain"/>
    <property type="match status" value="1"/>
</dbReference>
<evidence type="ECO:0000313" key="9">
    <source>
        <dbReference type="Proteomes" id="UP000177870"/>
    </source>
</evidence>
<evidence type="ECO:0000256" key="3">
    <source>
        <dbReference type="ARBA" id="ARBA00022450"/>
    </source>
</evidence>
<comment type="cofactor">
    <cofactor evidence="1">
        <name>pantetheine 4'-phosphate</name>
        <dbReference type="ChEBI" id="CHEBI:47942"/>
    </cofactor>
</comment>
<dbReference type="InterPro" id="IPR044894">
    <property type="entry name" value="TubC_N_sf"/>
</dbReference>
<dbReference type="NCBIfam" id="TIGR01733">
    <property type="entry name" value="AA-adenyl-dom"/>
    <property type="match status" value="2"/>
</dbReference>
<dbReference type="CDD" id="cd19531">
    <property type="entry name" value="LCL_NRPS-like"/>
    <property type="match status" value="1"/>
</dbReference>
<dbReference type="Gene3D" id="3.40.50.980">
    <property type="match status" value="4"/>
</dbReference>
<dbReference type="InterPro" id="IPR010071">
    <property type="entry name" value="AA_adenyl_dom"/>
</dbReference>
<dbReference type="FunFam" id="3.30.300.30:FF:000010">
    <property type="entry name" value="Enterobactin synthetase component F"/>
    <property type="match status" value="2"/>
</dbReference>
<accession>A0A1D8TYE3</accession>
<dbReference type="FunFam" id="2.30.38.10:FF:000001">
    <property type="entry name" value="Non-ribosomal peptide synthetase PvdI"/>
    <property type="match status" value="2"/>
</dbReference>
<feature type="domain" description="Carrier" evidence="7">
    <location>
        <begin position="2559"/>
        <end position="2634"/>
    </location>
</feature>
<dbReference type="GO" id="GO:0031177">
    <property type="term" value="F:phosphopantetheine binding"/>
    <property type="evidence" value="ECO:0007669"/>
    <property type="project" value="InterPro"/>
</dbReference>
<dbReference type="SUPFAM" id="SSF53474">
    <property type="entry name" value="alpha/beta-Hydrolases"/>
    <property type="match status" value="1"/>
</dbReference>
<dbReference type="InterPro" id="IPR001242">
    <property type="entry name" value="Condensation_dom"/>
</dbReference>
<protein>
    <recommendedName>
        <fullName evidence="7">Carrier domain-containing protein</fullName>
    </recommendedName>
</protein>
<dbReference type="SUPFAM" id="SSF56801">
    <property type="entry name" value="Acetyl-CoA synthetase-like"/>
    <property type="match status" value="2"/>
</dbReference>
<dbReference type="InterPro" id="IPR025110">
    <property type="entry name" value="AMP-bd_C"/>
</dbReference>
<dbReference type="GO" id="GO:0008610">
    <property type="term" value="P:lipid biosynthetic process"/>
    <property type="evidence" value="ECO:0007669"/>
    <property type="project" value="UniProtKB-ARBA"/>
</dbReference>
<dbReference type="InterPro" id="IPR009081">
    <property type="entry name" value="PP-bd_ACP"/>
</dbReference>
<evidence type="ECO:0000256" key="5">
    <source>
        <dbReference type="ARBA" id="ARBA00022737"/>
    </source>
</evidence>
<reference evidence="9" key="1">
    <citation type="submission" date="2016-10" db="EMBL/GenBank/DDBJ databases">
        <title>Comparative genomics uncovers the prolific and rare metabolic potential of the cyanobacterial genus Moorea.</title>
        <authorList>
            <person name="Leao T."/>
            <person name="Castelao G."/>
            <person name="Korobeynikov A."/>
            <person name="Monroe E.A."/>
            <person name="Podell S."/>
            <person name="Glukhov E."/>
            <person name="Allen E."/>
            <person name="Gerwick W.H."/>
            <person name="Gerwick L."/>
        </authorList>
    </citation>
    <scope>NUCLEOTIDE SEQUENCE [LARGE SCALE GENOMIC DNA]</scope>
    <source>
        <strain evidence="9">PAL-8-15-08-1</strain>
    </source>
</reference>
<dbReference type="InterPro" id="IPR010060">
    <property type="entry name" value="NRPS_synth"/>
</dbReference>
<dbReference type="SMART" id="SM00824">
    <property type="entry name" value="PKS_TE"/>
    <property type="match status" value="1"/>
</dbReference>
<dbReference type="InterPro" id="IPR006162">
    <property type="entry name" value="Ppantetheine_attach_site"/>
</dbReference>
<dbReference type="InterPro" id="IPR001031">
    <property type="entry name" value="Thioesterase"/>
</dbReference>
<dbReference type="NCBIfam" id="TIGR01720">
    <property type="entry name" value="NRPS-para261"/>
    <property type="match status" value="1"/>
</dbReference>
<keyword evidence="6" id="KW-0045">Antibiotic biosynthesis</keyword>
<dbReference type="InterPro" id="IPR023213">
    <property type="entry name" value="CAT-like_dom_sf"/>
</dbReference>
<dbReference type="FunFam" id="3.40.50.980:FF:000001">
    <property type="entry name" value="Non-ribosomal peptide synthetase"/>
    <property type="match status" value="2"/>
</dbReference>
<dbReference type="CDD" id="cd19543">
    <property type="entry name" value="DCL_NRPS"/>
    <property type="match status" value="1"/>
</dbReference>
<dbReference type="Pfam" id="PF00501">
    <property type="entry name" value="AMP-binding"/>
    <property type="match status" value="2"/>
</dbReference>
<evidence type="ECO:0000313" key="8">
    <source>
        <dbReference type="EMBL" id="AOX02680.1"/>
    </source>
</evidence>
<dbReference type="NCBIfam" id="NF003417">
    <property type="entry name" value="PRK04813.1"/>
    <property type="match status" value="2"/>
</dbReference>
<dbReference type="GO" id="GO:0003824">
    <property type="term" value="F:catalytic activity"/>
    <property type="evidence" value="ECO:0007669"/>
    <property type="project" value="InterPro"/>
</dbReference>
<dbReference type="InterPro" id="IPR041464">
    <property type="entry name" value="TubC_N"/>
</dbReference>
<dbReference type="GO" id="GO:0044550">
    <property type="term" value="P:secondary metabolite biosynthetic process"/>
    <property type="evidence" value="ECO:0007669"/>
    <property type="project" value="UniProtKB-ARBA"/>
</dbReference>
<dbReference type="Pfam" id="PF13193">
    <property type="entry name" value="AMP-binding_C"/>
    <property type="match status" value="2"/>
</dbReference>
<name>A0A1D8TYE3_9CYAN</name>
<dbReference type="Gene3D" id="3.30.559.10">
    <property type="entry name" value="Chloramphenicol acetyltransferase-like domain"/>
    <property type="match status" value="3"/>
</dbReference>
<feature type="domain" description="Carrier" evidence="7">
    <location>
        <begin position="1029"/>
        <end position="1103"/>
    </location>
</feature>
<dbReference type="EMBL" id="CP017599">
    <property type="protein sequence ID" value="AOX02680.1"/>
    <property type="molecule type" value="Genomic_DNA"/>
</dbReference>
<dbReference type="SUPFAM" id="SSF47336">
    <property type="entry name" value="ACP-like"/>
    <property type="match status" value="2"/>
</dbReference>
<dbReference type="Pfam" id="PF00975">
    <property type="entry name" value="Thioesterase"/>
    <property type="match status" value="1"/>
</dbReference>
<dbReference type="InterPro" id="IPR000873">
    <property type="entry name" value="AMP-dep_synth/lig_dom"/>
</dbReference>
<dbReference type="InterPro" id="IPR020806">
    <property type="entry name" value="PKS_PP-bd"/>
</dbReference>
<dbReference type="GO" id="GO:0005829">
    <property type="term" value="C:cytosol"/>
    <property type="evidence" value="ECO:0007669"/>
    <property type="project" value="TreeGrafter"/>
</dbReference>
<dbReference type="FunFam" id="3.40.50.12780:FF:000012">
    <property type="entry name" value="Non-ribosomal peptide synthetase"/>
    <property type="match status" value="2"/>
</dbReference>
<dbReference type="Pfam" id="PF00668">
    <property type="entry name" value="Condensation"/>
    <property type="match status" value="3"/>
</dbReference>
<dbReference type="Gene3D" id="1.10.1200.10">
    <property type="entry name" value="ACP-like"/>
    <property type="match status" value="2"/>
</dbReference>
<dbReference type="GO" id="GO:0043041">
    <property type="term" value="P:amino acid activation for nonribosomal peptide biosynthetic process"/>
    <property type="evidence" value="ECO:0007669"/>
    <property type="project" value="TreeGrafter"/>
</dbReference>
<proteinExistence type="inferred from homology"/>
<dbReference type="Pfam" id="PF18563">
    <property type="entry name" value="TubC_N"/>
    <property type="match status" value="1"/>
</dbReference>
<dbReference type="InterPro" id="IPR036736">
    <property type="entry name" value="ACP-like_sf"/>
</dbReference>
<dbReference type="SUPFAM" id="SSF52777">
    <property type="entry name" value="CoA-dependent acyltransferases"/>
    <property type="match status" value="6"/>
</dbReference>
<sequence length="2908" mass="325791">MNLVEFLQELSCQGVKFWIEGEKLRSGGFQDVVTPTVIAKLKQHKAEIIQLLRDRPDILNVHPLSYGQKALWFLWEFEPLSAAYNQVFSTRICDYIDLKKLRSAFEELLERHPGLRSTFPKLGAQPIQQVHQDKKVDFQLLDARAMSEAELYSSVIRESQRPFDLEKQPVIGIRLFTISQQEHILLLTIHHIATDGWSLDIILHELPKLYQAQQDGVLASLPTLNYSYSDYVRSQNKMLSGSEGEKLWRYWQDKLKGELPILNLPTDKPRPPIQKYNGASHNFQLSSQLTQQLKQLAMLSDATLYMTLLAAMMVLLYRYTGQEDILVGSPIAGRLQSQFRGIVGYFANPGVLRGDLSNNPSFKEFLTQVRQTVLEALTHQEYPFALLVENLQPQRDPSRSPIFQASFALQELQKSQDIQKLFVDEIEKDVDWGGLKLRPFEIPQQEGQFDLDLEMLEGSSSVKGIFKYNTDLFDGSTIERMAAHFQNLLSAIVENPQQVVSELPLLSERERHQLLVEWNDTASDYPTDKCIHQLFEEQVEKTPNAIAVVFGQEQLTYHQLNQRANQLAHHLLSMGVGPEVLVGICVERSIQMVVGLLGILKAGGAYVPLDSNYPQERLSYMLEDSGVEVLLTQQSLLESLPSHRAQMVCLDSDWPAIEQHSGENLDVGVHSDNLAYVIYTSGSTGQPKGVAIEHCSVCNLAFAQKNLFDLEPTSRVLQFASISFDASVWEIVMAVTNGAMLILGTASELMPGDDLKQILHQSGVTHVTLPPSALAVLPTDELTALGQIIVAGEACPIELVNQWSVGRRFFNAYGPTESTVCATVAQISDGSEKITIGHPIANTKIYILDKHLQPLPIGVPGELYIGGDGLARGYLNRQELTKQKFIQNPFCNSNSERLYKTSDLARYLRDGNIEFIGRIDNQVKIRGFRIELGEIEAVLNTHPQIQQTVVIATEDLPGHKRLVAYIVSEEESLTTNQVREFLKQKLPDYMVPSAFVTLDSLPLTPNGKVDRKSLPAPDGVVTSVEEYVAPRTEIEQTLTNLWEELLAKDKVSIHDNFFEIGGDSILSIQVVSRAKNSGIHITPQQIFLHQTIAELARVATTGVTINAQQGLVTGVAPLTPIQKRFFAQNKQELHHYNQSVLLEISNHLASELIKTAIGKLLEHHDALRLRFPDRASEEQQHNLSLDHNVPFDLVDLSSTPEEEQVVTLSKIATDYQRSLNLEDGPIMQVVRFNLGQERSARLLIIIHHLAVDGVSWRILLSDLATIYQQLTEQHPIQLSPKTTAFIDWADKLNNYAQSEILLKELDYWLNQPWSKITPLPKDYGHPNSENTIGSAGYVSRELSVEETTALLGSVNQAYNTQINDILLSGLVLSLAQWTGNSTVLIDLEGHGREELFSDVDLSRTVGWFTSLFPVLLQLASLNQLPSVIKSIKEQLRAIPNRGIGYGLLRYLCQDTTVNQQLQTIPTAEICFNYLGQFDQVQSQTGWKFGSFSTGANQSEKQYRDHLLEINALVVEGKLQINWTYSSNVHSLATVASLADSYHKALRSIIKHCQLEEAFGYTPSDFPDAQLNQDELDQLLAPIKTKNVSEIYPLSPMQQGMLFHSLYAPDSGVYFEQMTFKIKGNLNVEALRKSWQLVVDRYSILRTFFVWENRPTPLQVVLKQVNLPWSNLDWREFSATEQQQQLSEMLSTQRESGFQLNLAPLMKCSLIQLSEQTYQFIWSHHHLLMDGWCLAIIFKEVFSFYEAELTGKTCNLPTPRPYGDYIAWLHEQDQETAFEFWRETLLSFSAPTALVVDKPQYHNPQQNSDYQELELRLSDQVSHQLESVARQHYVTLSTLVQGAWALLLSRYSGEEDVVFGVTVSGRPPSLDGVETMVGLFINTLPLRLQVSPGEKLIAWWQQIQQLMSQLQTYCYTPLVEIQGMSEVPGGIPLFESILVFENYPFDRSLLNQESLLELEEIESFEQTNYPLTVVAIPGEQLSIKISYDTLRFDQDTIERMLGHLQTIFSAIVDNPQQEVGELPLLSAEERHQLLVEWNDTASEYPIDKCIHQLFEEQVEKTPDAIAVVFGQEQLTYHQLNQRANQLAHYLQNLGVGPEVLVGICVERSIEMVVGLLGILKAGGAYVPLDPYYPPERLSYMLADSGVEVLLTQSSLLKSLPQNQARVVCLDTDGEAIEQECGDNLNAGVKSDNLAYVIYTSGSTGQPKGVAIEHKSIFNYVCSVITTIHVKPSSNFALVSTISADLGNTVIFPCLLTGGCLHVISQEKASDPNSLSEYFSYYHIEYLKIVPSHLAALQASSNPALVLPSQTLILGGEASSSDWIETIQAQSPNSNIINHYGPTEATVGVLTYFLDKKSLPLRTSILPIGRPIANTQIYILNKHLQPVPIGVLGELYIGGDGLARGYLNRPELTKQKFIPNPLCNSKSERLYKTSDLARYLPDGNIEFLGRIDNQVKIRGFRIELGEIEAVLSTHPQIQQTVVIAREDIPGNKRLVAYVVSEEESLSTHQVREFLKQKLPDYMVPSAFVTLDTLPLTPNGKVDRFALPAPEAEITSVEEYVAPCTTIELELTQIWSEVLNLTSVGVQDNFFELGGHSLNAVSLMSKIQQQFQINLPLATLFKSPTIEQLASLLGSSVNTQNPILVGIKTSGNQPPLFCIHPVGGNVLCYAELARHLAQDYPVYGLQSLGLDGQQQPLTSVEEMASHYIEAIQQIQPQGPDHLIGWSLGGVIAYEMAQQLQAKNEPVALLTLIDSYAPTLIRKPSEIDQAMIVNQLAQDLGGLYGQELDISHETLRKLEPDEQVLHLFEQAKKQGIFPSDLEIEQMRSLWEVFQANLMAIYHYKPKAYPGSLLLINASQTSPAVIEDPTHGWGSLVNGDLQTHTITGDHFTIMKAPQVEGLTAELNNYLLNN</sequence>
<dbReference type="SMART" id="SM00823">
    <property type="entry name" value="PKS_PP"/>
    <property type="match status" value="2"/>
</dbReference>
<dbReference type="PROSITE" id="PS50075">
    <property type="entry name" value="CARRIER"/>
    <property type="match status" value="2"/>
</dbReference>
<keyword evidence="3" id="KW-0596">Phosphopantetheine</keyword>
<dbReference type="PROSITE" id="PS00012">
    <property type="entry name" value="PHOSPHOPANTETHEINE"/>
    <property type="match status" value="1"/>
</dbReference>
<dbReference type="PROSITE" id="PS00455">
    <property type="entry name" value="AMP_BINDING"/>
    <property type="match status" value="2"/>
</dbReference>
<dbReference type="Proteomes" id="UP000177870">
    <property type="component" value="Chromosome"/>
</dbReference>
<dbReference type="CDD" id="cd19534">
    <property type="entry name" value="E_NRPS"/>
    <property type="match status" value="1"/>
</dbReference>
<dbReference type="KEGG" id="mpro:BJP34_27455"/>
<dbReference type="InterPro" id="IPR045851">
    <property type="entry name" value="AMP-bd_C_sf"/>
</dbReference>
<evidence type="ECO:0000259" key="7">
    <source>
        <dbReference type="PROSITE" id="PS50075"/>
    </source>
</evidence>
<dbReference type="RefSeq" id="WP_070395082.1">
    <property type="nucleotide sequence ID" value="NZ_CP017599.1"/>
</dbReference>
<dbReference type="InterPro" id="IPR020845">
    <property type="entry name" value="AMP-binding_CS"/>
</dbReference>
<keyword evidence="5" id="KW-0677">Repeat</keyword>
<dbReference type="InterPro" id="IPR020802">
    <property type="entry name" value="TesA-like"/>
</dbReference>
<dbReference type="InterPro" id="IPR029058">
    <property type="entry name" value="AB_hydrolase_fold"/>
</dbReference>
<evidence type="ECO:0000256" key="1">
    <source>
        <dbReference type="ARBA" id="ARBA00001957"/>
    </source>
</evidence>
<dbReference type="OrthoDB" id="9757538at2"/>
<dbReference type="CDD" id="cd17652">
    <property type="entry name" value="A_NRPS_CmdD_like"/>
    <property type="match status" value="1"/>
</dbReference>
<dbReference type="STRING" id="1458985.BJP34_27455"/>
<organism evidence="8 9">
    <name type="scientific">Moorena producens PAL-8-15-08-1</name>
    <dbReference type="NCBI Taxonomy" id="1458985"/>
    <lineage>
        <taxon>Bacteria</taxon>
        <taxon>Bacillati</taxon>
        <taxon>Cyanobacteriota</taxon>
        <taxon>Cyanophyceae</taxon>
        <taxon>Coleofasciculales</taxon>
        <taxon>Coleofasciculaceae</taxon>
        <taxon>Moorena</taxon>
    </lineage>
</organism>